<gene>
    <name evidence="1" type="ORF">S01H1_21172</name>
</gene>
<dbReference type="EMBL" id="BARS01011694">
    <property type="protein sequence ID" value="GAF92731.1"/>
    <property type="molecule type" value="Genomic_DNA"/>
</dbReference>
<reference evidence="1" key="1">
    <citation type="journal article" date="2014" name="Front. Microbiol.">
        <title>High frequency of phylogenetically diverse reductive dehalogenase-homologous genes in deep subseafloor sedimentary metagenomes.</title>
        <authorList>
            <person name="Kawai M."/>
            <person name="Futagami T."/>
            <person name="Toyoda A."/>
            <person name="Takaki Y."/>
            <person name="Nishi S."/>
            <person name="Hori S."/>
            <person name="Arai W."/>
            <person name="Tsubouchi T."/>
            <person name="Morono Y."/>
            <person name="Uchiyama I."/>
            <person name="Ito T."/>
            <person name="Fujiyama A."/>
            <person name="Inagaki F."/>
            <person name="Takami H."/>
        </authorList>
    </citation>
    <scope>NUCLEOTIDE SEQUENCE</scope>
    <source>
        <strain evidence="1">Expedition CK06-06</strain>
    </source>
</reference>
<feature type="non-terminal residue" evidence="1">
    <location>
        <position position="1"/>
    </location>
</feature>
<comment type="caution">
    <text evidence="1">The sequence shown here is derived from an EMBL/GenBank/DDBJ whole genome shotgun (WGS) entry which is preliminary data.</text>
</comment>
<name>X0U023_9ZZZZ</name>
<protein>
    <submittedName>
        <fullName evidence="1">Uncharacterized protein</fullName>
    </submittedName>
</protein>
<accession>X0U023</accession>
<sequence>ACVFRPLFPLGMELPPGPHGPERAMQHLLLLGCTPDDRLYRDDPKAMKAYRPLTDAMIGKRWVLDFDPLDVPAGLEGQIFRIDRAAPHGGSVVVALADLNRSYKDRQLTKHLTVTVRLPEVAKYKAAAWLGVEKSGEEPVACKIRRKARSLTIELPPVGAAGILRLTRRRGGARKGI</sequence>
<evidence type="ECO:0000313" key="1">
    <source>
        <dbReference type="EMBL" id="GAF92731.1"/>
    </source>
</evidence>
<organism evidence="1">
    <name type="scientific">marine sediment metagenome</name>
    <dbReference type="NCBI Taxonomy" id="412755"/>
    <lineage>
        <taxon>unclassified sequences</taxon>
        <taxon>metagenomes</taxon>
        <taxon>ecological metagenomes</taxon>
    </lineage>
</organism>
<dbReference type="AlphaFoldDB" id="X0U023"/>
<proteinExistence type="predicted"/>